<evidence type="ECO:0000313" key="10">
    <source>
        <dbReference type="Proteomes" id="UP001205105"/>
    </source>
</evidence>
<evidence type="ECO:0000256" key="8">
    <source>
        <dbReference type="SAM" id="Phobius"/>
    </source>
</evidence>
<comment type="subcellular location">
    <subcellularLocation>
        <location evidence="1">Membrane</location>
        <topology evidence="1">Multi-pass membrane protein</topology>
    </subcellularLocation>
</comment>
<dbReference type="AlphaFoldDB" id="A0AAD5DDC8"/>
<dbReference type="EMBL" id="JADXDR010000267">
    <property type="protein sequence ID" value="KAI7835437.1"/>
    <property type="molecule type" value="Genomic_DNA"/>
</dbReference>
<dbReference type="PANTHER" id="PTHR10057">
    <property type="entry name" value="PERIPHERAL-TYPE BENZODIAZEPINE RECEPTOR"/>
    <property type="match status" value="1"/>
</dbReference>
<feature type="coiled-coil region" evidence="6">
    <location>
        <begin position="160"/>
        <end position="187"/>
    </location>
</feature>
<evidence type="ECO:0000256" key="1">
    <source>
        <dbReference type="ARBA" id="ARBA00004141"/>
    </source>
</evidence>
<keyword evidence="6" id="KW-0175">Coiled coil</keyword>
<feature type="transmembrane region" description="Helical" evidence="8">
    <location>
        <begin position="101"/>
        <end position="118"/>
    </location>
</feature>
<keyword evidence="5 8" id="KW-0472">Membrane</keyword>
<proteinExistence type="inferred from homology"/>
<evidence type="ECO:0000256" key="5">
    <source>
        <dbReference type="ARBA" id="ARBA00023136"/>
    </source>
</evidence>
<evidence type="ECO:0000313" key="9">
    <source>
        <dbReference type="EMBL" id="KAI7835437.1"/>
    </source>
</evidence>
<keyword evidence="3 8" id="KW-0812">Transmembrane</keyword>
<feature type="region of interest" description="Disordered" evidence="7">
    <location>
        <begin position="211"/>
        <end position="238"/>
    </location>
</feature>
<comment type="caution">
    <text evidence="9">The sequence shown here is derived from an EMBL/GenBank/DDBJ whole genome shotgun (WGS) entry which is preliminary data.</text>
</comment>
<evidence type="ECO:0000256" key="3">
    <source>
        <dbReference type="ARBA" id="ARBA00022692"/>
    </source>
</evidence>
<dbReference type="FunFam" id="1.20.1260.100:FF:000001">
    <property type="entry name" value="translocator protein 2"/>
    <property type="match status" value="1"/>
</dbReference>
<evidence type="ECO:0000256" key="4">
    <source>
        <dbReference type="ARBA" id="ARBA00022989"/>
    </source>
</evidence>
<dbReference type="GO" id="GO:0005741">
    <property type="term" value="C:mitochondrial outer membrane"/>
    <property type="evidence" value="ECO:0007669"/>
    <property type="project" value="TreeGrafter"/>
</dbReference>
<evidence type="ECO:0000256" key="6">
    <source>
        <dbReference type="SAM" id="Coils"/>
    </source>
</evidence>
<dbReference type="InterPro" id="IPR004307">
    <property type="entry name" value="TspO_MBR"/>
</dbReference>
<name>A0AAD5DDC8_9CHLO</name>
<comment type="similarity">
    <text evidence="2">Belongs to the TspO/BZRP family.</text>
</comment>
<dbReference type="Pfam" id="PF03073">
    <property type="entry name" value="TspO_MBR"/>
    <property type="match status" value="1"/>
</dbReference>
<dbReference type="PANTHER" id="PTHR10057:SF0">
    <property type="entry name" value="TRANSLOCATOR PROTEIN"/>
    <property type="match status" value="1"/>
</dbReference>
<protein>
    <submittedName>
        <fullName evidence="9">Uncharacterized protein</fullName>
    </submittedName>
</protein>
<evidence type="ECO:0000256" key="7">
    <source>
        <dbReference type="SAM" id="MobiDB-lite"/>
    </source>
</evidence>
<dbReference type="GO" id="GO:0033013">
    <property type="term" value="P:tetrapyrrole metabolic process"/>
    <property type="evidence" value="ECO:0007669"/>
    <property type="project" value="UniProtKB-ARBA"/>
</dbReference>
<accession>A0AAD5DDC8</accession>
<organism evidence="9 10">
    <name type="scientific">Chlorella ohadii</name>
    <dbReference type="NCBI Taxonomy" id="2649997"/>
    <lineage>
        <taxon>Eukaryota</taxon>
        <taxon>Viridiplantae</taxon>
        <taxon>Chlorophyta</taxon>
        <taxon>core chlorophytes</taxon>
        <taxon>Trebouxiophyceae</taxon>
        <taxon>Chlorellales</taxon>
        <taxon>Chlorellaceae</taxon>
        <taxon>Chlorella clade</taxon>
        <taxon>Chlorella</taxon>
    </lineage>
</organism>
<feature type="transmembrane region" description="Helical" evidence="8">
    <location>
        <begin position="76"/>
        <end position="94"/>
    </location>
</feature>
<dbReference type="Gene3D" id="1.20.1260.100">
    <property type="entry name" value="TspO/MBR protein"/>
    <property type="match status" value="1"/>
</dbReference>
<gene>
    <name evidence="9" type="ORF">COHA_010666</name>
</gene>
<evidence type="ECO:0000256" key="2">
    <source>
        <dbReference type="ARBA" id="ARBA00007524"/>
    </source>
</evidence>
<feature type="transmembrane region" description="Helical" evidence="8">
    <location>
        <begin position="6"/>
        <end position="26"/>
    </location>
</feature>
<sequence length="238" mass="24900">MGNSLSLVASIGVPVGVGSIIGISIAPEIKGWYKTLKKPSWNPPNWLFGPMWTVLYAAMGYAAHRVWQAGGGPLPLALYGIQLGLNFAWSPLFFKLKDLRLASIEITALVGMVAATIYEFSKVDTLSAQLLLPYLAWTSFAAALTINIYQNNPDEGRPAKKAVKEEVAGAKAALQDLQEAMATKARQAGEAAHGGASAATATAANAFLAQGGETQGSGVPEEVAEAAAARTAAARKED</sequence>
<dbReference type="CDD" id="cd15904">
    <property type="entry name" value="TSPO_MBR"/>
    <property type="match status" value="1"/>
</dbReference>
<dbReference type="InterPro" id="IPR038330">
    <property type="entry name" value="TspO/MBR-related_sf"/>
</dbReference>
<reference evidence="9" key="1">
    <citation type="submission" date="2020-11" db="EMBL/GenBank/DDBJ databases">
        <title>Chlorella ohadii genome sequencing and assembly.</title>
        <authorList>
            <person name="Murik O."/>
            <person name="Treves H."/>
            <person name="Kedem I."/>
            <person name="Shotland Y."/>
            <person name="Kaplan A."/>
        </authorList>
    </citation>
    <scope>NUCLEOTIDE SEQUENCE</scope>
    <source>
        <strain evidence="9">1</strain>
    </source>
</reference>
<keyword evidence="10" id="KW-1185">Reference proteome</keyword>
<feature type="transmembrane region" description="Helical" evidence="8">
    <location>
        <begin position="130"/>
        <end position="149"/>
    </location>
</feature>
<dbReference type="Proteomes" id="UP001205105">
    <property type="component" value="Unassembled WGS sequence"/>
</dbReference>
<keyword evidence="4 8" id="KW-1133">Transmembrane helix</keyword>
<feature type="transmembrane region" description="Helical" evidence="8">
    <location>
        <begin position="46"/>
        <end position="64"/>
    </location>
</feature>